<dbReference type="PROSITE" id="PS01180">
    <property type="entry name" value="CUB"/>
    <property type="match status" value="2"/>
</dbReference>
<dbReference type="SMART" id="SM00042">
    <property type="entry name" value="CUB"/>
    <property type="match status" value="2"/>
</dbReference>
<dbReference type="Pfam" id="PF00059">
    <property type="entry name" value="Lectin_C"/>
    <property type="match status" value="1"/>
</dbReference>
<dbReference type="CDD" id="cd00041">
    <property type="entry name" value="CUB"/>
    <property type="match status" value="2"/>
</dbReference>
<dbReference type="InterPro" id="IPR001304">
    <property type="entry name" value="C-type_lectin-like"/>
</dbReference>
<feature type="signal peptide" evidence="4">
    <location>
        <begin position="1"/>
        <end position="20"/>
    </location>
</feature>
<evidence type="ECO:0008006" key="9">
    <source>
        <dbReference type="Google" id="ProtNLM"/>
    </source>
</evidence>
<feature type="chain" id="PRO_5040408750" description="CUB domain-containing protein" evidence="4">
    <location>
        <begin position="21"/>
        <end position="379"/>
    </location>
</feature>
<sequence>MWFLLIFSITFTNLIPQSSANDSFCPSGWSFSLNTSYCYTVSSDSYTWSEAVNYCQSIGGQLVNVRSGREYVFLTQLTSQNLLQPWLGYSRKSDGNFYDLTGYSAYYAYWAQGEPSGNGDCVTFQGQNNTGLRVTPCYNIQPALCKQMPALCPNTTQYGGTYTRSGVITSPGYPDQYYNNLDCLYYITSPPGTYITIEFSPWVVEYWYDYVFLFDGPDFTYPYIGEPLGLYGKNSFESSNNSLTFFFYTDSIITDKGWQATWTAKANTPPISQSGLNGSLTSDNYPNDYDSYTERIYYISTSFGFKINLTITDFITEANYDVLRVYNSSTVNDNYLVANLSGSSVAPWNYLSPSNYLTLKFTSDGSVQKQGWSLFWFMQ</sequence>
<dbReference type="AlphaFoldDB" id="A0A9P1IUK9"/>
<feature type="domain" description="CUB" evidence="5">
    <location>
        <begin position="152"/>
        <end position="265"/>
    </location>
</feature>
<evidence type="ECO:0000259" key="5">
    <source>
        <dbReference type="PROSITE" id="PS01180"/>
    </source>
</evidence>
<keyword evidence="4" id="KW-0732">Signal</keyword>
<dbReference type="SMART" id="SM00034">
    <property type="entry name" value="CLECT"/>
    <property type="match status" value="1"/>
</dbReference>
<evidence type="ECO:0000259" key="6">
    <source>
        <dbReference type="PROSITE" id="PS50041"/>
    </source>
</evidence>
<accession>A0A9P1IUK9</accession>
<dbReference type="SUPFAM" id="SSF49854">
    <property type="entry name" value="Spermadhesin, CUB domain"/>
    <property type="match status" value="2"/>
</dbReference>
<proteinExistence type="predicted"/>
<dbReference type="InterPro" id="IPR016186">
    <property type="entry name" value="C-type_lectin-like/link_sf"/>
</dbReference>
<dbReference type="PROSITE" id="PS50041">
    <property type="entry name" value="C_TYPE_LECTIN_2"/>
    <property type="match status" value="1"/>
</dbReference>
<keyword evidence="1" id="KW-0677">Repeat</keyword>
<dbReference type="Gene3D" id="3.10.100.10">
    <property type="entry name" value="Mannose-Binding Protein A, subunit A"/>
    <property type="match status" value="1"/>
</dbReference>
<comment type="caution">
    <text evidence="3">Lacks conserved residue(s) required for the propagation of feature annotation.</text>
</comment>
<dbReference type="SUPFAM" id="SSF56436">
    <property type="entry name" value="C-type lectin-like"/>
    <property type="match status" value="1"/>
</dbReference>
<feature type="domain" description="CUB" evidence="5">
    <location>
        <begin position="267"/>
        <end position="379"/>
    </location>
</feature>
<dbReference type="EMBL" id="CANHGI010000005">
    <property type="protein sequence ID" value="CAI5452435.1"/>
    <property type="molecule type" value="Genomic_DNA"/>
</dbReference>
<dbReference type="InterPro" id="IPR035914">
    <property type="entry name" value="Sperma_CUB_dom_sf"/>
</dbReference>
<comment type="caution">
    <text evidence="7">The sequence shown here is derived from an EMBL/GenBank/DDBJ whole genome shotgun (WGS) entry which is preliminary data.</text>
</comment>
<evidence type="ECO:0000313" key="7">
    <source>
        <dbReference type="EMBL" id="CAI5452435.1"/>
    </source>
</evidence>
<evidence type="ECO:0000256" key="1">
    <source>
        <dbReference type="ARBA" id="ARBA00022737"/>
    </source>
</evidence>
<dbReference type="CDD" id="cd00037">
    <property type="entry name" value="CLECT"/>
    <property type="match status" value="1"/>
</dbReference>
<protein>
    <recommendedName>
        <fullName evidence="9">CUB domain-containing protein</fullName>
    </recommendedName>
</protein>
<dbReference type="Gene3D" id="2.60.120.290">
    <property type="entry name" value="Spermadhesin, CUB domain"/>
    <property type="match status" value="2"/>
</dbReference>
<keyword evidence="2" id="KW-1015">Disulfide bond</keyword>
<dbReference type="Proteomes" id="UP001152747">
    <property type="component" value="Unassembled WGS sequence"/>
</dbReference>
<dbReference type="PANTHER" id="PTHR24251">
    <property type="entry name" value="OVOCHYMASE-RELATED"/>
    <property type="match status" value="1"/>
</dbReference>
<feature type="domain" description="C-type lectin" evidence="6">
    <location>
        <begin position="34"/>
        <end position="146"/>
    </location>
</feature>
<keyword evidence="8" id="KW-1185">Reference proteome</keyword>
<dbReference type="OrthoDB" id="5808499at2759"/>
<organism evidence="7 8">
    <name type="scientific">Caenorhabditis angaria</name>
    <dbReference type="NCBI Taxonomy" id="860376"/>
    <lineage>
        <taxon>Eukaryota</taxon>
        <taxon>Metazoa</taxon>
        <taxon>Ecdysozoa</taxon>
        <taxon>Nematoda</taxon>
        <taxon>Chromadorea</taxon>
        <taxon>Rhabditida</taxon>
        <taxon>Rhabditina</taxon>
        <taxon>Rhabditomorpha</taxon>
        <taxon>Rhabditoidea</taxon>
        <taxon>Rhabditidae</taxon>
        <taxon>Peloderinae</taxon>
        <taxon>Caenorhabditis</taxon>
    </lineage>
</organism>
<dbReference type="InterPro" id="IPR000859">
    <property type="entry name" value="CUB_dom"/>
</dbReference>
<evidence type="ECO:0000256" key="4">
    <source>
        <dbReference type="SAM" id="SignalP"/>
    </source>
</evidence>
<dbReference type="Pfam" id="PF00431">
    <property type="entry name" value="CUB"/>
    <property type="match status" value="2"/>
</dbReference>
<evidence type="ECO:0000313" key="8">
    <source>
        <dbReference type="Proteomes" id="UP001152747"/>
    </source>
</evidence>
<dbReference type="InterPro" id="IPR016187">
    <property type="entry name" value="CTDL_fold"/>
</dbReference>
<name>A0A9P1IUK9_9PELO</name>
<reference evidence="7" key="1">
    <citation type="submission" date="2022-11" db="EMBL/GenBank/DDBJ databases">
        <authorList>
            <person name="Kikuchi T."/>
        </authorList>
    </citation>
    <scope>NUCLEOTIDE SEQUENCE</scope>
    <source>
        <strain evidence="7">PS1010</strain>
    </source>
</reference>
<evidence type="ECO:0000256" key="3">
    <source>
        <dbReference type="PROSITE-ProRule" id="PRU00059"/>
    </source>
</evidence>
<gene>
    <name evidence="7" type="ORF">CAMP_LOCUS15072</name>
</gene>
<evidence type="ECO:0000256" key="2">
    <source>
        <dbReference type="ARBA" id="ARBA00023157"/>
    </source>
</evidence>